<name>A0A1I3WRH6_9HYPH</name>
<reference evidence="2 3" key="1">
    <citation type="submission" date="2016-10" db="EMBL/GenBank/DDBJ databases">
        <authorList>
            <person name="Varghese N."/>
            <person name="Submissions S."/>
        </authorList>
    </citation>
    <scope>NUCLEOTIDE SEQUENCE [LARGE SCALE GENOMIC DNA]</scope>
    <source>
        <strain evidence="2 3">DSM 16392</strain>
    </source>
</reference>
<gene>
    <name evidence="2" type="ORF">SAMN04488518_10285</name>
</gene>
<dbReference type="RefSeq" id="WP_063310005.1">
    <property type="nucleotide sequence ID" value="NZ_FOSK01000002.1"/>
</dbReference>
<keyword evidence="1" id="KW-1133">Transmembrane helix</keyword>
<keyword evidence="1" id="KW-0472">Membrane</keyword>
<feature type="transmembrane region" description="Helical" evidence="1">
    <location>
        <begin position="12"/>
        <end position="32"/>
    </location>
</feature>
<evidence type="ECO:0000313" key="3">
    <source>
        <dbReference type="Proteomes" id="UP000199598"/>
    </source>
</evidence>
<comment type="caution">
    <text evidence="2">The sequence shown here is derived from an EMBL/GenBank/DDBJ whole genome shotgun (WGS) entry which is preliminary data.</text>
</comment>
<keyword evidence="1" id="KW-0812">Transmembrane</keyword>
<evidence type="ECO:0000313" key="2">
    <source>
        <dbReference type="EMBL" id="SFK09051.1"/>
    </source>
</evidence>
<proteinExistence type="predicted"/>
<protein>
    <submittedName>
        <fullName evidence="2">Uncharacterized protein</fullName>
    </submittedName>
</protein>
<dbReference type="Proteomes" id="UP000199598">
    <property type="component" value="Unassembled WGS sequence"/>
</dbReference>
<organism evidence="2 3">
    <name type="scientific">Pseudovibrio ascidiaceicola</name>
    <dbReference type="NCBI Taxonomy" id="285279"/>
    <lineage>
        <taxon>Bacteria</taxon>
        <taxon>Pseudomonadati</taxon>
        <taxon>Pseudomonadota</taxon>
        <taxon>Alphaproteobacteria</taxon>
        <taxon>Hyphomicrobiales</taxon>
        <taxon>Stappiaceae</taxon>
        <taxon>Pseudovibrio</taxon>
    </lineage>
</organism>
<dbReference type="EMBL" id="FOSK01000002">
    <property type="protein sequence ID" value="SFK09051.1"/>
    <property type="molecule type" value="Genomic_DNA"/>
</dbReference>
<sequence>MDALQRAARASVARICGFYCLGVLLIMAALSFDPASSFRTGAMLAIALSAVLVYKAWIMPNGNHEGDDAWALIKGQDSSGQDPNRMQSDALRTAYHEYSKRAMVVALGLWFVSVVASISD</sequence>
<evidence type="ECO:0000256" key="1">
    <source>
        <dbReference type="SAM" id="Phobius"/>
    </source>
</evidence>
<feature type="transmembrane region" description="Helical" evidence="1">
    <location>
        <begin position="38"/>
        <end position="57"/>
    </location>
</feature>
<keyword evidence="3" id="KW-1185">Reference proteome</keyword>
<accession>A0A1I3WRH6</accession>
<feature type="transmembrane region" description="Helical" evidence="1">
    <location>
        <begin position="102"/>
        <end position="119"/>
    </location>
</feature>